<comment type="caution">
    <text evidence="2">The sequence shown here is derived from an EMBL/GenBank/DDBJ whole genome shotgun (WGS) entry which is preliminary data.</text>
</comment>
<evidence type="ECO:0000313" key="2">
    <source>
        <dbReference type="EMBL" id="CAK9009219.1"/>
    </source>
</evidence>
<proteinExistence type="predicted"/>
<feature type="chain" id="PRO_5046532799" evidence="1">
    <location>
        <begin position="23"/>
        <end position="202"/>
    </location>
</feature>
<protein>
    <submittedName>
        <fullName evidence="2">Uncharacterized protein</fullName>
    </submittedName>
</protein>
<name>A0ABP0J4S1_9DINO</name>
<accession>A0ABP0J4S1</accession>
<gene>
    <name evidence="2" type="ORF">CCMP2556_LOCUS9555</name>
</gene>
<evidence type="ECO:0000313" key="3">
    <source>
        <dbReference type="Proteomes" id="UP001642484"/>
    </source>
</evidence>
<dbReference type="EMBL" id="CAXAMN010004446">
    <property type="protein sequence ID" value="CAK9009219.1"/>
    <property type="molecule type" value="Genomic_DNA"/>
</dbReference>
<feature type="signal peptide" evidence="1">
    <location>
        <begin position="1"/>
        <end position="22"/>
    </location>
</feature>
<keyword evidence="3" id="KW-1185">Reference proteome</keyword>
<evidence type="ECO:0000256" key="1">
    <source>
        <dbReference type="SAM" id="SignalP"/>
    </source>
</evidence>
<dbReference type="Proteomes" id="UP001642484">
    <property type="component" value="Unassembled WGS sequence"/>
</dbReference>
<keyword evidence="1" id="KW-0732">Signal</keyword>
<sequence length="202" mass="21939">MLLHVRWHGFVLVVVRAGLVQILSIDPQNTNSCPADWQLTTEGSGNQVCVRSGFPSSSVLIDSYAAMVAENNIKGRRIFDRITGTGQIYQKGSTDAFETGTRDVSSIDSSDYVDGMSITMGTPRSHIFTLALGTSYDTALGTAGMCPCGSGTQSLQRLGQLKSGCRRVPMMRQAFDFLGVHNTIPTAFPSLGTFPYWHLLHD</sequence>
<reference evidence="2 3" key="1">
    <citation type="submission" date="2024-02" db="EMBL/GenBank/DDBJ databases">
        <authorList>
            <person name="Chen Y."/>
            <person name="Shah S."/>
            <person name="Dougan E. K."/>
            <person name="Thang M."/>
            <person name="Chan C."/>
        </authorList>
    </citation>
    <scope>NUCLEOTIDE SEQUENCE [LARGE SCALE GENOMIC DNA]</scope>
</reference>
<organism evidence="2 3">
    <name type="scientific">Durusdinium trenchii</name>
    <dbReference type="NCBI Taxonomy" id="1381693"/>
    <lineage>
        <taxon>Eukaryota</taxon>
        <taxon>Sar</taxon>
        <taxon>Alveolata</taxon>
        <taxon>Dinophyceae</taxon>
        <taxon>Suessiales</taxon>
        <taxon>Symbiodiniaceae</taxon>
        <taxon>Durusdinium</taxon>
    </lineage>
</organism>